<accession>A0A6J4ID48</accession>
<feature type="compositionally biased region" description="Basic and acidic residues" evidence="1">
    <location>
        <begin position="25"/>
        <end position="56"/>
    </location>
</feature>
<feature type="non-terminal residue" evidence="2">
    <location>
        <position position="1"/>
    </location>
</feature>
<dbReference type="EMBL" id="CADCTK010000390">
    <property type="protein sequence ID" value="CAA9246915.1"/>
    <property type="molecule type" value="Genomic_DNA"/>
</dbReference>
<proteinExistence type="predicted"/>
<organism evidence="2">
    <name type="scientific">uncultured Chloroflexia bacterium</name>
    <dbReference type="NCBI Taxonomy" id="1672391"/>
    <lineage>
        <taxon>Bacteria</taxon>
        <taxon>Bacillati</taxon>
        <taxon>Chloroflexota</taxon>
        <taxon>Chloroflexia</taxon>
        <taxon>environmental samples</taxon>
    </lineage>
</organism>
<evidence type="ECO:0000313" key="2">
    <source>
        <dbReference type="EMBL" id="CAA9246915.1"/>
    </source>
</evidence>
<protein>
    <submittedName>
        <fullName evidence="2">Uncharacterized protein</fullName>
    </submittedName>
</protein>
<feature type="non-terminal residue" evidence="2">
    <location>
        <position position="56"/>
    </location>
</feature>
<sequence length="56" mass="6069">ADFHDILSQLEVPYAAQSACTPGRPEPDRVCSDPRADRSIRAGGAEHSRHHGSDDL</sequence>
<dbReference type="AlphaFoldDB" id="A0A6J4ID48"/>
<evidence type="ECO:0000256" key="1">
    <source>
        <dbReference type="SAM" id="MobiDB-lite"/>
    </source>
</evidence>
<reference evidence="2" key="1">
    <citation type="submission" date="2020-02" db="EMBL/GenBank/DDBJ databases">
        <authorList>
            <person name="Meier V. D."/>
        </authorList>
    </citation>
    <scope>NUCLEOTIDE SEQUENCE</scope>
    <source>
        <strain evidence="2">AVDCRST_MAG26</strain>
    </source>
</reference>
<feature type="region of interest" description="Disordered" evidence="1">
    <location>
        <begin position="16"/>
        <end position="56"/>
    </location>
</feature>
<name>A0A6J4ID48_9CHLR</name>
<gene>
    <name evidence="2" type="ORF">AVDCRST_MAG26-1714</name>
</gene>